<accession>A0A485MP02</accession>
<evidence type="ECO:0000313" key="5">
    <source>
        <dbReference type="Proteomes" id="UP000386466"/>
    </source>
</evidence>
<dbReference type="PANTHER" id="PTHR11661:SF2">
    <property type="entry name" value="LARGE RIBOSOMAL SUBUNIT PROTEIN UL11"/>
    <property type="match status" value="1"/>
</dbReference>
<sequence>MPPKFNPHKIKVIYIPEVHQWGMKLTIQNEQTQIEVVSSASALIIRALKKLPRNRKKQKHIKHSENITFDEIVNIAQ</sequence>
<keyword evidence="5" id="KW-1185">Reference proteome</keyword>
<gene>
    <name evidence="4" type="ORF">LYPA_23C017236</name>
</gene>
<dbReference type="GO" id="GO:0022625">
    <property type="term" value="C:cytosolic large ribosomal subunit"/>
    <property type="evidence" value="ECO:0007669"/>
    <property type="project" value="TreeGrafter"/>
</dbReference>
<proteinExistence type="inferred from homology"/>
<reference evidence="4 5" key="1">
    <citation type="submission" date="2019-01" db="EMBL/GenBank/DDBJ databases">
        <authorList>
            <person name="Alioto T."/>
            <person name="Alioto T."/>
        </authorList>
    </citation>
    <scope>NUCLEOTIDE SEQUENCE [LARGE SCALE GENOMIC DNA]</scope>
</reference>
<organism evidence="4 5">
    <name type="scientific">Lynx pardinus</name>
    <name type="common">Iberian lynx</name>
    <name type="synonym">Felis pardina</name>
    <dbReference type="NCBI Taxonomy" id="191816"/>
    <lineage>
        <taxon>Eukaryota</taxon>
        <taxon>Metazoa</taxon>
        <taxon>Chordata</taxon>
        <taxon>Craniata</taxon>
        <taxon>Vertebrata</taxon>
        <taxon>Euteleostomi</taxon>
        <taxon>Mammalia</taxon>
        <taxon>Eutheria</taxon>
        <taxon>Laurasiatheria</taxon>
        <taxon>Carnivora</taxon>
        <taxon>Feliformia</taxon>
        <taxon>Felidae</taxon>
        <taxon>Felinae</taxon>
        <taxon>Lynx</taxon>
    </lineage>
</organism>
<protein>
    <submittedName>
        <fullName evidence="4">60s ribosomal protein l12</fullName>
    </submittedName>
</protein>
<dbReference type="AlphaFoldDB" id="A0A485MP02"/>
<dbReference type="GO" id="GO:0003735">
    <property type="term" value="F:structural constituent of ribosome"/>
    <property type="evidence" value="ECO:0007669"/>
    <property type="project" value="InterPro"/>
</dbReference>
<dbReference type="GO" id="GO:0006412">
    <property type="term" value="P:translation"/>
    <property type="evidence" value="ECO:0007669"/>
    <property type="project" value="InterPro"/>
</dbReference>
<evidence type="ECO:0000256" key="1">
    <source>
        <dbReference type="ARBA" id="ARBA00010537"/>
    </source>
</evidence>
<name>A0A485MP02_LYNPA</name>
<dbReference type="GO" id="GO:0070180">
    <property type="term" value="F:large ribosomal subunit rRNA binding"/>
    <property type="evidence" value="ECO:0007669"/>
    <property type="project" value="TreeGrafter"/>
</dbReference>
<dbReference type="Proteomes" id="UP000386466">
    <property type="component" value="Unassembled WGS sequence"/>
</dbReference>
<evidence type="ECO:0000256" key="2">
    <source>
        <dbReference type="ARBA" id="ARBA00022980"/>
    </source>
</evidence>
<dbReference type="EMBL" id="CAAGRJ010004677">
    <property type="protein sequence ID" value="VFV22630.1"/>
    <property type="molecule type" value="Genomic_DNA"/>
</dbReference>
<dbReference type="PANTHER" id="PTHR11661">
    <property type="entry name" value="60S RIBOSOMAL PROTEIN L12"/>
    <property type="match status" value="1"/>
</dbReference>
<evidence type="ECO:0000313" key="4">
    <source>
        <dbReference type="EMBL" id="VFV22630.1"/>
    </source>
</evidence>
<keyword evidence="3" id="KW-0687">Ribonucleoprotein</keyword>
<dbReference type="Gene3D" id="1.10.10.250">
    <property type="entry name" value="Ribosomal protein L11, C-terminal domain"/>
    <property type="match status" value="1"/>
</dbReference>
<keyword evidence="2 4" id="KW-0689">Ribosomal protein</keyword>
<dbReference type="InterPro" id="IPR036769">
    <property type="entry name" value="Ribosomal_uL11_C_sf"/>
</dbReference>
<comment type="similarity">
    <text evidence="1">Belongs to the universal ribosomal protein uL11 family.</text>
</comment>
<dbReference type="InterPro" id="IPR000911">
    <property type="entry name" value="Ribosomal_uL11"/>
</dbReference>
<evidence type="ECO:0000256" key="3">
    <source>
        <dbReference type="ARBA" id="ARBA00023274"/>
    </source>
</evidence>